<dbReference type="EMBL" id="QGDJ01000014">
    <property type="protein sequence ID" value="PWJ13243.1"/>
    <property type="molecule type" value="Genomic_DNA"/>
</dbReference>
<protein>
    <submittedName>
        <fullName evidence="2">Uncharacterized protein</fullName>
    </submittedName>
</protein>
<dbReference type="Proteomes" id="UP000251571">
    <property type="component" value="Unassembled WGS sequence"/>
</dbReference>
<dbReference type="EMBL" id="UETC01000014">
    <property type="protein sequence ID" value="SSA50569.1"/>
    <property type="molecule type" value="Genomic_DNA"/>
</dbReference>
<dbReference type="OrthoDB" id="7284833at2"/>
<reference evidence="1 3" key="2">
    <citation type="submission" date="2018-03" db="EMBL/GenBank/DDBJ databases">
        <title>Genomic Encyclopedia of Archaeal and Bacterial Type Strains, Phase II (KMG-II): from individual species to whole genera.</title>
        <authorList>
            <person name="Goeker M."/>
        </authorList>
    </citation>
    <scope>NUCLEOTIDE SEQUENCE [LARGE SCALE GENOMIC DNA]</scope>
    <source>
        <strain evidence="1 3">DSM 25227</strain>
    </source>
</reference>
<evidence type="ECO:0000313" key="1">
    <source>
        <dbReference type="EMBL" id="PWJ13243.1"/>
    </source>
</evidence>
<dbReference type="AlphaFoldDB" id="A0A2Y9B8M3"/>
<dbReference type="RefSeq" id="WP_109565939.1">
    <property type="nucleotide sequence ID" value="NZ_QGDJ01000014.1"/>
</dbReference>
<accession>A0A2Y9B8M3</accession>
<sequence length="336" mass="36951">MTNSYGLGTGLWGPPPEKAAEQFFSYSKEIDLDETLAQVDRVHAACRAVIPNAQSGVAYLKEIQEKADKGEPGSYIRLGDADGNVLFSSLGIYPDLARYNLAKISSIYFGNKDLMVDKLETFTRIVVEACEAADGIGAPERNSVEKSFSGYGETYDVRGKCGFRGVYNYFGQGYDLTRLSQASWTSTWVSRSLLPHYFTLLADRPHVGFITCYEELAGLMKARCNIGAVTEHLTPMQASIAHQTKRRRGLDGDIGHYPEVYEKICEEIAPPAPGTIYIVAAGILSKSYCTLIKQRGGIAIDVGSIADIWMNVKSRPGMEDKQVNEWSLVQPSEQGS</sequence>
<dbReference type="Proteomes" id="UP000245839">
    <property type="component" value="Unassembled WGS sequence"/>
</dbReference>
<name>A0A2Y9B8M3_9RHOB</name>
<gene>
    <name evidence="1" type="ORF">BCF38_1145</name>
    <name evidence="2" type="ORF">SAMN05421539_1145</name>
</gene>
<evidence type="ECO:0000313" key="3">
    <source>
        <dbReference type="Proteomes" id="UP000245839"/>
    </source>
</evidence>
<evidence type="ECO:0000313" key="4">
    <source>
        <dbReference type="Proteomes" id="UP000251571"/>
    </source>
</evidence>
<organism evidence="2 4">
    <name type="scientific">Jannaschia seohaensis</name>
    <dbReference type="NCBI Taxonomy" id="475081"/>
    <lineage>
        <taxon>Bacteria</taxon>
        <taxon>Pseudomonadati</taxon>
        <taxon>Pseudomonadota</taxon>
        <taxon>Alphaproteobacteria</taxon>
        <taxon>Rhodobacterales</taxon>
        <taxon>Roseobacteraceae</taxon>
        <taxon>Jannaschia</taxon>
    </lineage>
</organism>
<keyword evidence="3" id="KW-1185">Reference proteome</keyword>
<proteinExistence type="predicted"/>
<reference evidence="2 4" key="1">
    <citation type="submission" date="2016-10" db="EMBL/GenBank/DDBJ databases">
        <authorList>
            <person name="Cai Z."/>
        </authorList>
    </citation>
    <scope>NUCLEOTIDE SEQUENCE [LARGE SCALE GENOMIC DNA]</scope>
    <source>
        <strain evidence="2 4">DSM 25227</strain>
    </source>
</reference>
<evidence type="ECO:0000313" key="2">
    <source>
        <dbReference type="EMBL" id="SSA50569.1"/>
    </source>
</evidence>